<dbReference type="InterPro" id="IPR036691">
    <property type="entry name" value="Endo/exonu/phosph_ase_sf"/>
</dbReference>
<feature type="compositionally biased region" description="Basic and acidic residues" evidence="4">
    <location>
        <begin position="63"/>
        <end position="72"/>
    </location>
</feature>
<organism evidence="6 7">
    <name type="scientific">Fusarium oxysporum f. sp. conglutinans</name>
    <dbReference type="NCBI Taxonomy" id="100902"/>
    <lineage>
        <taxon>Eukaryota</taxon>
        <taxon>Fungi</taxon>
        <taxon>Dikarya</taxon>
        <taxon>Ascomycota</taxon>
        <taxon>Pezizomycotina</taxon>
        <taxon>Sordariomycetes</taxon>
        <taxon>Hypocreomycetidae</taxon>
        <taxon>Hypocreales</taxon>
        <taxon>Nectriaceae</taxon>
        <taxon>Fusarium</taxon>
        <taxon>Fusarium oxysporum species complex</taxon>
    </lineage>
</organism>
<accession>A0A8H6LBM7</accession>
<feature type="coiled-coil region" evidence="3">
    <location>
        <begin position="752"/>
        <end position="779"/>
    </location>
</feature>
<dbReference type="Pfam" id="PF14529">
    <property type="entry name" value="Exo_endo_phos_2"/>
    <property type="match status" value="1"/>
</dbReference>
<reference evidence="6 7" key="1">
    <citation type="journal article" date="2020" name="bioRxiv">
        <title>A chromosome-scale genome assembly for the Fusarium oxysporum strain Fo5176 to establish a model Arabidopsis-fungal pathosystem.</title>
        <authorList>
            <person name="Fokkens L."/>
            <person name="Guo L."/>
            <person name="Dora S."/>
            <person name="Wang B."/>
            <person name="Ye K."/>
            <person name="Sanchez-Rodriguez C."/>
            <person name="Croll D."/>
        </authorList>
    </citation>
    <scope>NUCLEOTIDE SEQUENCE [LARGE SCALE GENOMIC DNA]</scope>
    <source>
        <strain evidence="6 7">Fo5176</strain>
    </source>
</reference>
<gene>
    <name evidence="6" type="ORF">HZS61_007473</name>
</gene>
<feature type="coiled-coil region" evidence="3">
    <location>
        <begin position="87"/>
        <end position="160"/>
    </location>
</feature>
<feature type="compositionally biased region" description="Basic and acidic residues" evidence="4">
    <location>
        <begin position="32"/>
        <end position="49"/>
    </location>
</feature>
<evidence type="ECO:0000259" key="5">
    <source>
        <dbReference type="Pfam" id="PF14529"/>
    </source>
</evidence>
<dbReference type="PANTHER" id="PTHR33481">
    <property type="entry name" value="REVERSE TRANSCRIPTASE"/>
    <property type="match status" value="1"/>
</dbReference>
<dbReference type="Proteomes" id="UP000593570">
    <property type="component" value="Unassembled WGS sequence"/>
</dbReference>
<dbReference type="EMBL" id="JACDXP010000018">
    <property type="protein sequence ID" value="KAF6513215.1"/>
    <property type="molecule type" value="Genomic_DNA"/>
</dbReference>
<evidence type="ECO:0000256" key="4">
    <source>
        <dbReference type="SAM" id="MobiDB-lite"/>
    </source>
</evidence>
<evidence type="ECO:0000256" key="3">
    <source>
        <dbReference type="SAM" id="Coils"/>
    </source>
</evidence>
<feature type="region of interest" description="Disordered" evidence="4">
    <location>
        <begin position="1"/>
        <end position="84"/>
    </location>
</feature>
<comment type="subcellular location">
    <subcellularLocation>
        <location evidence="1">Mitochondrion</location>
    </subcellularLocation>
</comment>
<keyword evidence="3" id="KW-0175">Coiled coil</keyword>
<evidence type="ECO:0000256" key="1">
    <source>
        <dbReference type="ARBA" id="ARBA00004173"/>
    </source>
</evidence>
<dbReference type="AlphaFoldDB" id="A0A8H6LBM7"/>
<keyword evidence="2" id="KW-0496">Mitochondrion</keyword>
<dbReference type="Gene3D" id="3.60.10.10">
    <property type="entry name" value="Endonuclease/exonuclease/phosphatase"/>
    <property type="match status" value="1"/>
</dbReference>
<dbReference type="SUPFAM" id="SSF56219">
    <property type="entry name" value="DNase I-like"/>
    <property type="match status" value="1"/>
</dbReference>
<evidence type="ECO:0000313" key="7">
    <source>
        <dbReference type="Proteomes" id="UP000593570"/>
    </source>
</evidence>
<dbReference type="SUPFAM" id="SSF56672">
    <property type="entry name" value="DNA/RNA polymerases"/>
    <property type="match status" value="1"/>
</dbReference>
<feature type="domain" description="Endonuclease/exonuclease/phosphatase" evidence="5">
    <location>
        <begin position="530"/>
        <end position="655"/>
    </location>
</feature>
<name>A0A8H6LBM7_FUSOX</name>
<comment type="caution">
    <text evidence="6">The sequence shown here is derived from an EMBL/GenBank/DDBJ whole genome shotgun (WGS) entry which is preliminary data.</text>
</comment>
<dbReference type="PANTHER" id="PTHR33481:SF1">
    <property type="entry name" value="ENDONUCLEASE_EXONUCLEASE_PHOSPHATASE DOMAIN-CONTAINING PROTEIN-RELATED"/>
    <property type="match status" value="1"/>
</dbReference>
<dbReference type="InterPro" id="IPR005135">
    <property type="entry name" value="Endo/exonuclease/phosphatase"/>
</dbReference>
<proteinExistence type="predicted"/>
<dbReference type="InterPro" id="IPR043502">
    <property type="entry name" value="DNA/RNA_pol_sf"/>
</dbReference>
<dbReference type="GO" id="GO:0003824">
    <property type="term" value="F:catalytic activity"/>
    <property type="evidence" value="ECO:0007669"/>
    <property type="project" value="InterPro"/>
</dbReference>
<sequence>MADPMGAEIVVEQDAPFSTPKRPSRVVKPTSKVRDTARQLEDTAIETRRNTRLATRNVPAEEQIDRPTETRKSSGSGSGSSDGRAMLQKALDLLAESRRETKRLQEALKEQMEMTRELKEAVAKQEQTVYEMGKQMVEIKDQMTEELQRVREQLETIVTNAMDGPQRSYADVTRLTPFLPHNDSRTLAAPPNPTDVLYCTIDVSRLEEDEARLSAGTIRATVENEVRSELDNPTWRCRAVTKDPKNPHRVRITCRDESEHEIVKRAAEAKLAPGARILRDDLYPIRVDNVSRIAVLDEKNEVRVEITETLGRENDTQVAKVAWLSKRDIPKAYGSMVVYLKKRSEARRFINEGFFVAGGESGTTKAFERRDRPKQCYNCQQITSHKAYQCDRPQERFRNVSHAAAPMSHTAEAAGNSIHYNMNSIFRLFQLNVRKQGPVHDSLMNDKDIQDATVLAIQEPQARRIQGRLLTIPMGHHKWVKMVPTTEREGRWVIRSMLWVNKEVEAEQVPIDSPDVTAAVVRLPDRLVFTASVYVPGGDAQALQDICAKLRKAIQDVRQRSGRAVDLVIAGDFNRHDQMWGGDDISVERQGEADPIIDLMNDFMLRSLLRRGTKTWQSGDYETTIDLVLASEELADTNIKCAIHGTEHGSDHRTIETVFDISVPAPKQEERLLFKNAPWKEINSRIVETLRVRPVGSTVQQKTDRLMTAVLEAVRALTPRAKPSPYAKRWWTHDLTQLRHIYTYWRNRARAVRRAGQNAKGLENTAKAAAKQYHDAIRQRKNNHWKEFLADNDNIWKAAKYMKSGDDAAFGKVPQLVKADGTATTSHKEQAEELLAKFFPPLPDTIEDEGPRQQRAPVTMPDLTLEEVERQLWATKSWKAPGEDGLPAIVWKQVWPSVKHDVLAIFQASLEEGVIPDQWRHARIIPLKKPGKDDYTIAKAWRPISLLATLGKVLESVVAERISHAVETHGLLPTNHFGARKQRSAEQALVLLQEHIFSAWRSRHVVSLVSFDVKGAYNAWRQEWPKLKPT</sequence>
<protein>
    <recommendedName>
        <fullName evidence="5">Endonuclease/exonuclease/phosphatase domain-containing protein</fullName>
    </recommendedName>
</protein>
<evidence type="ECO:0000256" key="2">
    <source>
        <dbReference type="ARBA" id="ARBA00023128"/>
    </source>
</evidence>
<dbReference type="GO" id="GO:0005739">
    <property type="term" value="C:mitochondrion"/>
    <property type="evidence" value="ECO:0007669"/>
    <property type="project" value="UniProtKB-SubCell"/>
</dbReference>
<evidence type="ECO:0000313" key="6">
    <source>
        <dbReference type="EMBL" id="KAF6513215.1"/>
    </source>
</evidence>